<protein>
    <submittedName>
        <fullName evidence="3">Proteasome maturation protein-like</fullName>
    </submittedName>
</protein>
<evidence type="ECO:0000313" key="4">
    <source>
        <dbReference type="Proteomes" id="UP000324585"/>
    </source>
</evidence>
<dbReference type="EMBL" id="VRMN01000006">
    <property type="protein sequence ID" value="KAA8493581.1"/>
    <property type="molecule type" value="Genomic_DNA"/>
</dbReference>
<keyword evidence="4" id="KW-1185">Reference proteome</keyword>
<reference evidence="4" key="1">
    <citation type="journal article" date="2019" name="Nat. Commun.">
        <title>Expansion of phycobilisome linker gene families in mesophilic red algae.</title>
        <authorList>
            <person name="Lee J."/>
            <person name="Kim D."/>
            <person name="Bhattacharya D."/>
            <person name="Yoon H.S."/>
        </authorList>
    </citation>
    <scope>NUCLEOTIDE SEQUENCE [LARGE SCALE GENOMIC DNA]</scope>
    <source>
        <strain evidence="4">CCMP 1328</strain>
    </source>
</reference>
<dbReference type="InterPro" id="IPR008012">
    <property type="entry name" value="Ump1"/>
</dbReference>
<dbReference type="OrthoDB" id="15001at2759"/>
<accession>A0A5J4YQ16</accession>
<keyword evidence="3" id="KW-0647">Proteasome</keyword>
<evidence type="ECO:0000256" key="1">
    <source>
        <dbReference type="ARBA" id="ARBA00023186"/>
    </source>
</evidence>
<dbReference type="GO" id="GO:0000502">
    <property type="term" value="C:proteasome complex"/>
    <property type="evidence" value="ECO:0007669"/>
    <property type="project" value="UniProtKB-KW"/>
</dbReference>
<comment type="similarity">
    <text evidence="2">Belongs to the POMP/UMP1 family.</text>
</comment>
<gene>
    <name evidence="3" type="ORF">FVE85_4718</name>
</gene>
<dbReference type="GO" id="GO:0005634">
    <property type="term" value="C:nucleus"/>
    <property type="evidence" value="ECO:0007669"/>
    <property type="project" value="TreeGrafter"/>
</dbReference>
<evidence type="ECO:0000313" key="3">
    <source>
        <dbReference type="EMBL" id="KAA8493581.1"/>
    </source>
</evidence>
<dbReference type="PANTHER" id="PTHR12828">
    <property type="entry name" value="PROTEASOME MATURATION PROTEIN UMP1"/>
    <property type="match status" value="1"/>
</dbReference>
<organism evidence="3 4">
    <name type="scientific">Porphyridium purpureum</name>
    <name type="common">Red alga</name>
    <name type="synonym">Porphyridium cruentum</name>
    <dbReference type="NCBI Taxonomy" id="35688"/>
    <lineage>
        <taxon>Eukaryota</taxon>
        <taxon>Rhodophyta</taxon>
        <taxon>Bangiophyceae</taxon>
        <taxon>Porphyridiales</taxon>
        <taxon>Porphyridiaceae</taxon>
        <taxon>Porphyridium</taxon>
    </lineage>
</organism>
<sequence>MEVASAKTRVEAGAQKAPAQVGVEARPFGSYVMDATVVHPVQRIEHMSERQARETRDAALADLYGIHMPMRMEMERQIVSQFHRLPGLPSSHLALEFLNNTDLKIDFADYMNLPSERPDLPVIGMHEQMEKAIGMRMPSEFR</sequence>
<dbReference type="PANTHER" id="PTHR12828:SF3">
    <property type="entry name" value="PROTEASOME MATURATION PROTEIN"/>
    <property type="match status" value="1"/>
</dbReference>
<dbReference type="Pfam" id="PF05348">
    <property type="entry name" value="UMP1"/>
    <property type="match status" value="1"/>
</dbReference>
<dbReference type="OMA" id="THHAMEV"/>
<dbReference type="Proteomes" id="UP000324585">
    <property type="component" value="Unassembled WGS sequence"/>
</dbReference>
<keyword evidence="1" id="KW-0143">Chaperone</keyword>
<dbReference type="GO" id="GO:0005737">
    <property type="term" value="C:cytoplasm"/>
    <property type="evidence" value="ECO:0007669"/>
    <property type="project" value="TreeGrafter"/>
</dbReference>
<dbReference type="GO" id="GO:0043248">
    <property type="term" value="P:proteasome assembly"/>
    <property type="evidence" value="ECO:0007669"/>
    <property type="project" value="InterPro"/>
</dbReference>
<name>A0A5J4YQ16_PORPP</name>
<evidence type="ECO:0000256" key="2">
    <source>
        <dbReference type="ARBA" id="ARBA00043974"/>
    </source>
</evidence>
<comment type="caution">
    <text evidence="3">The sequence shown here is derived from an EMBL/GenBank/DDBJ whole genome shotgun (WGS) entry which is preliminary data.</text>
</comment>
<proteinExistence type="inferred from homology"/>
<dbReference type="AlphaFoldDB" id="A0A5J4YQ16"/>